<dbReference type="AlphaFoldDB" id="A0AAP2CHS3"/>
<comment type="caution">
    <text evidence="2">The sequence shown here is derived from an EMBL/GenBank/DDBJ whole genome shotgun (WGS) entry which is preliminary data.</text>
</comment>
<feature type="signal peptide" evidence="1">
    <location>
        <begin position="1"/>
        <end position="24"/>
    </location>
</feature>
<keyword evidence="1" id="KW-0732">Signal</keyword>
<evidence type="ECO:0008006" key="4">
    <source>
        <dbReference type="Google" id="ProtNLM"/>
    </source>
</evidence>
<evidence type="ECO:0000256" key="1">
    <source>
        <dbReference type="SAM" id="SignalP"/>
    </source>
</evidence>
<evidence type="ECO:0000313" key="3">
    <source>
        <dbReference type="Proteomes" id="UP001319104"/>
    </source>
</evidence>
<keyword evidence="3" id="KW-1185">Reference proteome</keyword>
<sequence>MKAPRLITLLLIWCAWSANPTVLASVENMSWLYFQSTFDKETNQVNLAWSMLKENDPNFEIERSINGIANFEVIGTLESKDELNGEFHFLDKLLPLLPARLYYRIKATSPREMESYSELVMVESPGVHRLSDNSWRVFPNPIVENSARLAYAYELGRGEKINVKIFDQFDRSWEIQTDSLQQLNFELDRMLAILPKGLLIFHIQTSQHQERLKVINR</sequence>
<accession>A0AAP2CHS3</accession>
<name>A0AAP2CHS3_9BACT</name>
<dbReference type="Proteomes" id="UP001319104">
    <property type="component" value="Unassembled WGS sequence"/>
</dbReference>
<feature type="chain" id="PRO_5042851738" description="T9SS type A sorting domain-containing protein" evidence="1">
    <location>
        <begin position="25"/>
        <end position="217"/>
    </location>
</feature>
<proteinExistence type="predicted"/>
<dbReference type="RefSeq" id="WP_213944750.1">
    <property type="nucleotide sequence ID" value="NZ_JAHCMY010000003.1"/>
</dbReference>
<gene>
    <name evidence="2" type="ORF">KI659_07585</name>
</gene>
<dbReference type="EMBL" id="JAHCMY010000003">
    <property type="protein sequence ID" value="MBS9523874.1"/>
    <property type="molecule type" value="Genomic_DNA"/>
</dbReference>
<evidence type="ECO:0000313" key="2">
    <source>
        <dbReference type="EMBL" id="MBS9523874.1"/>
    </source>
</evidence>
<organism evidence="2 3">
    <name type="scientific">Litoribacter ruber</name>
    <dbReference type="NCBI Taxonomy" id="702568"/>
    <lineage>
        <taxon>Bacteria</taxon>
        <taxon>Pseudomonadati</taxon>
        <taxon>Bacteroidota</taxon>
        <taxon>Cytophagia</taxon>
        <taxon>Cytophagales</taxon>
        <taxon>Cyclobacteriaceae</taxon>
        <taxon>Litoribacter</taxon>
    </lineage>
</organism>
<protein>
    <recommendedName>
        <fullName evidence="4">T9SS type A sorting domain-containing protein</fullName>
    </recommendedName>
</protein>
<reference evidence="2 3" key="1">
    <citation type="submission" date="2021-05" db="EMBL/GenBank/DDBJ databases">
        <authorList>
            <person name="Zhang Z.D."/>
            <person name="Osman G."/>
        </authorList>
    </citation>
    <scope>NUCLEOTIDE SEQUENCE [LARGE SCALE GENOMIC DNA]</scope>
    <source>
        <strain evidence="2 3">KCTC 32217</strain>
    </source>
</reference>